<feature type="coiled-coil region" evidence="6">
    <location>
        <begin position="47"/>
        <end position="74"/>
    </location>
</feature>
<dbReference type="InterPro" id="IPR004136">
    <property type="entry name" value="NMO"/>
</dbReference>
<accession>A0A240C7S0</accession>
<evidence type="ECO:0000256" key="6">
    <source>
        <dbReference type="SAM" id="Coils"/>
    </source>
</evidence>
<dbReference type="PANTHER" id="PTHR32332">
    <property type="entry name" value="2-NITROPROPANE DIOXYGENASE"/>
    <property type="match status" value="1"/>
</dbReference>
<name>A0A240C7S0_9STAP</name>
<evidence type="ECO:0000313" key="7">
    <source>
        <dbReference type="EMBL" id="SNW03612.1"/>
    </source>
</evidence>
<keyword evidence="3" id="KW-0285">Flavoprotein</keyword>
<keyword evidence="6" id="KW-0175">Coiled coil</keyword>
<dbReference type="AlphaFoldDB" id="A0A240C7S0"/>
<dbReference type="InterPro" id="IPR013785">
    <property type="entry name" value="Aldolase_TIM"/>
</dbReference>
<dbReference type="SUPFAM" id="SSF51412">
    <property type="entry name" value="Inosine monophosphate dehydrogenase (IMPDH)"/>
    <property type="match status" value="1"/>
</dbReference>
<keyword evidence="4" id="KW-0288">FMN</keyword>
<keyword evidence="5 7" id="KW-0560">Oxidoreductase</keyword>
<protein>
    <recommendedName>
        <fullName evidence="2">Probable nitronate monooxygenase</fullName>
    </recommendedName>
</protein>
<dbReference type="GO" id="GO:0018580">
    <property type="term" value="F:nitronate monooxygenase activity"/>
    <property type="evidence" value="ECO:0007669"/>
    <property type="project" value="InterPro"/>
</dbReference>
<dbReference type="CDD" id="cd04730">
    <property type="entry name" value="NPD_like"/>
    <property type="match status" value="1"/>
</dbReference>
<proteinExistence type="predicted"/>
<dbReference type="GO" id="GO:0051213">
    <property type="term" value="F:dioxygenase activity"/>
    <property type="evidence" value="ECO:0007669"/>
    <property type="project" value="UniProtKB-KW"/>
</dbReference>
<evidence type="ECO:0000256" key="3">
    <source>
        <dbReference type="ARBA" id="ARBA00022630"/>
    </source>
</evidence>
<comment type="function">
    <text evidence="1">Nitronate monooxygenase that uses molecular oxygen to catalyze the oxidative denitrification of alkyl nitronates. Acts on propionate 3-nitronate (P3N), the presumed physiological substrate. Probably functions in the detoxification of P3N, a metabolic poison produced by plants and fungi as a defense mechanism.</text>
</comment>
<dbReference type="EMBL" id="LT906464">
    <property type="protein sequence ID" value="SNW03612.1"/>
    <property type="molecule type" value="Genomic_DNA"/>
</dbReference>
<dbReference type="Gene3D" id="3.20.20.70">
    <property type="entry name" value="Aldolase class I"/>
    <property type="match status" value="1"/>
</dbReference>
<evidence type="ECO:0000313" key="8">
    <source>
        <dbReference type="Proteomes" id="UP000243706"/>
    </source>
</evidence>
<gene>
    <name evidence="7" type="ORF">SAMEA4412661_01723</name>
</gene>
<evidence type="ECO:0000256" key="4">
    <source>
        <dbReference type="ARBA" id="ARBA00022643"/>
    </source>
</evidence>
<keyword evidence="7" id="KW-0223">Dioxygenase</keyword>
<dbReference type="Pfam" id="PF03060">
    <property type="entry name" value="NMO"/>
    <property type="match status" value="1"/>
</dbReference>
<evidence type="ECO:0000256" key="5">
    <source>
        <dbReference type="ARBA" id="ARBA00023002"/>
    </source>
</evidence>
<sequence length="326" mass="35314">MIILKNRVTEVLGIEKPIIQGPMFWLTSGKFVGAISKAGALGVLGFNAGQTETAETLEKSVENMRKEIEIARSITSNPIGMNVSPSPEVEEVSKAMFDLMVETGVEVAVMVGSFDKEWTKRYHENGIKVVFRPHTPSVENVEEAIQGGADVIVATGFDEGGTVPDRVIGTFSIIPLIVDAAKGRVPVIGAGGIADERTAKAAMVLGAEGIYVGSAFLMAEESNMAQNIKEQVKNFDATDMLMYNDYSSYYRSIPGELPNELQEMSDKGATKQEIFDKHYGYKGMRNGMVFGDLSKGYASFGLGISFMNEIEPAAAIVDRLMRGIES</sequence>
<evidence type="ECO:0000256" key="1">
    <source>
        <dbReference type="ARBA" id="ARBA00003535"/>
    </source>
</evidence>
<reference evidence="7 8" key="1">
    <citation type="submission" date="2017-06" db="EMBL/GenBank/DDBJ databases">
        <authorList>
            <consortium name="Pathogen Informatics"/>
        </authorList>
    </citation>
    <scope>NUCLEOTIDE SEQUENCE [LARGE SCALE GENOMIC DNA]</scope>
    <source>
        <strain evidence="7 8">NCTC13833</strain>
    </source>
</reference>
<organism evidence="7 8">
    <name type="scientific">Staphylococcus muscae</name>
    <dbReference type="NCBI Taxonomy" id="1294"/>
    <lineage>
        <taxon>Bacteria</taxon>
        <taxon>Bacillati</taxon>
        <taxon>Bacillota</taxon>
        <taxon>Bacilli</taxon>
        <taxon>Bacillales</taxon>
        <taxon>Staphylococcaceae</taxon>
        <taxon>Staphylococcus</taxon>
    </lineage>
</organism>
<dbReference type="Proteomes" id="UP000243706">
    <property type="component" value="Chromosome 1"/>
</dbReference>
<evidence type="ECO:0000256" key="2">
    <source>
        <dbReference type="ARBA" id="ARBA00013457"/>
    </source>
</evidence>